<dbReference type="EMBL" id="CP016374">
    <property type="protein sequence ID" value="AQX02254.1"/>
    <property type="molecule type" value="Genomic_DNA"/>
</dbReference>
<dbReference type="AlphaFoldDB" id="A0AAU8V1S6"/>
<proteinExistence type="predicted"/>
<organism evidence="1 2">
    <name type="scientific">Elizabethkingia anophelis</name>
    <dbReference type="NCBI Taxonomy" id="1117645"/>
    <lineage>
        <taxon>Bacteria</taxon>
        <taxon>Pseudomonadati</taxon>
        <taxon>Bacteroidota</taxon>
        <taxon>Flavobacteriia</taxon>
        <taxon>Flavobacteriales</taxon>
        <taxon>Weeksellaceae</taxon>
        <taxon>Elizabethkingia</taxon>
    </lineage>
</organism>
<gene>
    <name evidence="1" type="ORF">BBD32_12695</name>
</gene>
<name>A0AAU8V1S6_9FLAO</name>
<evidence type="ECO:0000313" key="2">
    <source>
        <dbReference type="Proteomes" id="UP000190848"/>
    </source>
</evidence>
<accession>A0AAU8V1S6</accession>
<dbReference type="Proteomes" id="UP000190848">
    <property type="component" value="Chromosome"/>
</dbReference>
<protein>
    <submittedName>
        <fullName evidence="1">Uncharacterized protein</fullName>
    </submittedName>
</protein>
<dbReference type="RefSeq" id="WP_125917953.1">
    <property type="nucleotide sequence ID" value="NZ_CP016374.1"/>
</dbReference>
<evidence type="ECO:0000313" key="1">
    <source>
        <dbReference type="EMBL" id="AQX02254.1"/>
    </source>
</evidence>
<sequence>MKELRIKSYYFRIAGHVMEVQLWDKLKLSSCLPGFEAFRVKGEGKRIVSRVKVIRKNAPGVEDIASLAQDFKSIYDVGYGIEDSLRSVLSVSLGQNQLAESWELYSIDSFRYSVIYVGEETALEGSILSWLLMLVFGHSTLRYKTLLLDASVVDLEGLGYAFLGSKDNLKSIHSSLWVSCYEDTSLLSEGYPVVRVMPGGTVMIYGSPWSIVSCYKNRGVELKGLVCLYPGNENRWREVIEREAFISVFPGCMFVQWHSGYSALVRKNLKKVISRVRVGHLSCLPEVSAVRDCRLGLESI</sequence>
<reference evidence="1 2" key="1">
    <citation type="submission" date="2016-07" db="EMBL/GenBank/DDBJ databases">
        <title>Revisiting the taxonomy of the Elizabethkingia Genus using Whole-Genome Sequencing, Optical Mapping, and MALDI-TOF, along with proposal of three novel Elizabethkingia species: Elizabethkingia bruuniana sp. nov., Elizabethkingia ursingii sp. nov., and Elizabethkingia occulta sp. nov.</title>
        <authorList>
            <person name="Nicholson A.C."/>
        </authorList>
    </citation>
    <scope>NUCLEOTIDE SEQUENCE [LARGE SCALE GENOMIC DNA]</scope>
    <source>
        <strain evidence="1 2">F3201</strain>
    </source>
</reference>